<keyword evidence="3" id="KW-1185">Reference proteome</keyword>
<dbReference type="AlphaFoldDB" id="A0AAD9KHH7"/>
<comment type="caution">
    <text evidence="2">The sequence shown here is derived from an EMBL/GenBank/DDBJ whole genome shotgun (WGS) entry which is preliminary data.</text>
</comment>
<reference evidence="2" key="1">
    <citation type="journal article" date="2023" name="Mol. Biol. Evol.">
        <title>Third-Generation Sequencing Reveals the Adaptive Role of the Epigenome in Three Deep-Sea Polychaetes.</title>
        <authorList>
            <person name="Perez M."/>
            <person name="Aroh O."/>
            <person name="Sun Y."/>
            <person name="Lan Y."/>
            <person name="Juniper S.K."/>
            <person name="Young C.R."/>
            <person name="Angers B."/>
            <person name="Qian P.Y."/>
        </authorList>
    </citation>
    <scope>NUCLEOTIDE SEQUENCE</scope>
    <source>
        <strain evidence="2">R07B-5</strain>
    </source>
</reference>
<feature type="region of interest" description="Disordered" evidence="1">
    <location>
        <begin position="30"/>
        <end position="49"/>
    </location>
</feature>
<proteinExistence type="predicted"/>
<dbReference type="EMBL" id="JAODUO010001087">
    <property type="protein sequence ID" value="KAK2171242.1"/>
    <property type="molecule type" value="Genomic_DNA"/>
</dbReference>
<evidence type="ECO:0000313" key="3">
    <source>
        <dbReference type="Proteomes" id="UP001209878"/>
    </source>
</evidence>
<evidence type="ECO:0000313" key="2">
    <source>
        <dbReference type="EMBL" id="KAK2171242.1"/>
    </source>
</evidence>
<dbReference type="Proteomes" id="UP001209878">
    <property type="component" value="Unassembled WGS sequence"/>
</dbReference>
<organism evidence="2 3">
    <name type="scientific">Ridgeia piscesae</name>
    <name type="common">Tubeworm</name>
    <dbReference type="NCBI Taxonomy" id="27915"/>
    <lineage>
        <taxon>Eukaryota</taxon>
        <taxon>Metazoa</taxon>
        <taxon>Spiralia</taxon>
        <taxon>Lophotrochozoa</taxon>
        <taxon>Annelida</taxon>
        <taxon>Polychaeta</taxon>
        <taxon>Sedentaria</taxon>
        <taxon>Canalipalpata</taxon>
        <taxon>Sabellida</taxon>
        <taxon>Siboglinidae</taxon>
        <taxon>Ridgeia</taxon>
    </lineage>
</organism>
<accession>A0AAD9KHH7</accession>
<gene>
    <name evidence="2" type="ORF">NP493_1087g00066</name>
</gene>
<protein>
    <submittedName>
        <fullName evidence="2">Uncharacterized protein</fullName>
    </submittedName>
</protein>
<sequence length="106" mass="11749">MSSSSRHTLSSCIHPHRWQHTLQFVPGVAVGSQQSGSSETGEDRNTRGSRYHTAVPLLQQYNIVSSAVNQLDLSVILAHLSVSDLQSYTIAMFYVAEACLFRLQQD</sequence>
<evidence type="ECO:0000256" key="1">
    <source>
        <dbReference type="SAM" id="MobiDB-lite"/>
    </source>
</evidence>
<name>A0AAD9KHH7_RIDPI</name>